<dbReference type="Gene3D" id="2.60.120.260">
    <property type="entry name" value="Galactose-binding domain-like"/>
    <property type="match status" value="1"/>
</dbReference>
<dbReference type="EMBL" id="KL142381">
    <property type="protein sequence ID" value="KDR74996.1"/>
    <property type="molecule type" value="Genomic_DNA"/>
</dbReference>
<dbReference type="AlphaFoldDB" id="A0A067SVV3"/>
<proteinExistence type="predicted"/>
<reference evidence="2" key="1">
    <citation type="journal article" date="2014" name="Proc. Natl. Acad. Sci. U.S.A.">
        <title>Extensive sampling of basidiomycete genomes demonstrates inadequacy of the white-rot/brown-rot paradigm for wood decay fungi.</title>
        <authorList>
            <person name="Riley R."/>
            <person name="Salamov A.A."/>
            <person name="Brown D.W."/>
            <person name="Nagy L.G."/>
            <person name="Floudas D."/>
            <person name="Held B.W."/>
            <person name="Levasseur A."/>
            <person name="Lombard V."/>
            <person name="Morin E."/>
            <person name="Otillar R."/>
            <person name="Lindquist E.A."/>
            <person name="Sun H."/>
            <person name="LaButti K.M."/>
            <person name="Schmutz J."/>
            <person name="Jabbour D."/>
            <person name="Luo H."/>
            <person name="Baker S.E."/>
            <person name="Pisabarro A.G."/>
            <person name="Walton J.D."/>
            <person name="Blanchette R.A."/>
            <person name="Henrissat B."/>
            <person name="Martin F."/>
            <person name="Cullen D."/>
            <person name="Hibbett D.S."/>
            <person name="Grigoriev I.V."/>
        </authorList>
    </citation>
    <scope>NUCLEOTIDE SEQUENCE [LARGE SCALE GENOMIC DNA]</scope>
    <source>
        <strain evidence="2">CBS 339.88</strain>
    </source>
</reference>
<evidence type="ECO:0000313" key="1">
    <source>
        <dbReference type="EMBL" id="KDR74996.1"/>
    </source>
</evidence>
<evidence type="ECO:0000313" key="2">
    <source>
        <dbReference type="Proteomes" id="UP000027222"/>
    </source>
</evidence>
<name>A0A067SVV3_GALM3</name>
<dbReference type="Proteomes" id="UP000027222">
    <property type="component" value="Unassembled WGS sequence"/>
</dbReference>
<dbReference type="OrthoDB" id="2564234at2759"/>
<keyword evidence="2" id="KW-1185">Reference proteome</keyword>
<organism evidence="1 2">
    <name type="scientific">Galerina marginata (strain CBS 339.88)</name>
    <dbReference type="NCBI Taxonomy" id="685588"/>
    <lineage>
        <taxon>Eukaryota</taxon>
        <taxon>Fungi</taxon>
        <taxon>Dikarya</taxon>
        <taxon>Basidiomycota</taxon>
        <taxon>Agaricomycotina</taxon>
        <taxon>Agaricomycetes</taxon>
        <taxon>Agaricomycetidae</taxon>
        <taxon>Agaricales</taxon>
        <taxon>Agaricineae</taxon>
        <taxon>Strophariaceae</taxon>
        <taxon>Galerina</taxon>
    </lineage>
</organism>
<accession>A0A067SVV3</accession>
<sequence>MPSFTTVLEDTSPMLLYAGSWRAGHSSDDKSAELYTQSSFTVTQVKGDSMSFNFYGTSVGVFGARRGNHGGYIVQFDGNPFQQFDGQSTSDEFNQALFTSTVDLGTHKFTISNNDDSRFLDIDYIVFLTDIGQDNETLIVNSYQDIHPAFTYTPPSSWTTPDAVGTFSGGSGHHIYIPRDAVALYGPVGPNQTASYSVQVDDGNASFFNATKEFYRPQQILFYAGNLGRGTHELHLRQVLTAAGEFAIDYANVYTAPSLGGR</sequence>
<gene>
    <name evidence="1" type="ORF">GALMADRAFT_211337</name>
</gene>
<protein>
    <submittedName>
        <fullName evidence="1">Uncharacterized protein</fullName>
    </submittedName>
</protein>
<dbReference type="HOGENOM" id="CLU_058499_0_0_1"/>
<dbReference type="STRING" id="685588.A0A067SVV3"/>